<comment type="similarity">
    <text evidence="1">Belongs to the ATG16 family.</text>
</comment>
<feature type="compositionally biased region" description="Polar residues" evidence="3">
    <location>
        <begin position="62"/>
        <end position="81"/>
    </location>
</feature>
<feature type="coiled-coil region" evidence="2">
    <location>
        <begin position="90"/>
        <end position="187"/>
    </location>
</feature>
<dbReference type="InterPro" id="IPR013923">
    <property type="entry name" value="Autophagy-rel_prot_16_dom"/>
</dbReference>
<organism evidence="5 6">
    <name type="scientific">Echria macrotheca</name>
    <dbReference type="NCBI Taxonomy" id="438768"/>
    <lineage>
        <taxon>Eukaryota</taxon>
        <taxon>Fungi</taxon>
        <taxon>Dikarya</taxon>
        <taxon>Ascomycota</taxon>
        <taxon>Pezizomycotina</taxon>
        <taxon>Sordariomycetes</taxon>
        <taxon>Sordariomycetidae</taxon>
        <taxon>Sordariales</taxon>
        <taxon>Schizotheciaceae</taxon>
        <taxon>Echria</taxon>
    </lineage>
</organism>
<keyword evidence="2" id="KW-0175">Coiled coil</keyword>
<feature type="domain" description="Autophagy-related protein 16" evidence="4">
    <location>
        <begin position="8"/>
        <end position="200"/>
    </location>
</feature>
<proteinExistence type="inferred from homology"/>
<gene>
    <name evidence="5" type="ORF">QBC47DRAFT_405655</name>
</gene>
<keyword evidence="6" id="KW-1185">Reference proteome</keyword>
<evidence type="ECO:0000256" key="1">
    <source>
        <dbReference type="ARBA" id="ARBA00005331"/>
    </source>
</evidence>
<feature type="compositionally biased region" description="Low complexity" evidence="3">
    <location>
        <begin position="52"/>
        <end position="61"/>
    </location>
</feature>
<accession>A0AAJ0F7Z8</accession>
<dbReference type="Pfam" id="PF08614">
    <property type="entry name" value="ATG16"/>
    <property type="match status" value="1"/>
</dbReference>
<dbReference type="AlphaFoldDB" id="A0AAJ0F7Z8"/>
<dbReference type="Proteomes" id="UP001239445">
    <property type="component" value="Unassembled WGS sequence"/>
</dbReference>
<feature type="region of interest" description="Disordered" evidence="3">
    <location>
        <begin position="47"/>
        <end position="81"/>
    </location>
</feature>
<sequence length="210" mass="23502">MTSWRDEFLAGILDAERTDPLLRELVTTCSLLTDRVSVLEAENAVLKAEQQTSPSPTPSRTASRNQASKTTAVEQQDTDSATTARLRLQLAEALRARGQSQSRLQAAEEELGRLRAKTAADSKALAQLTAERRKLNIKLRDREEELRVKTKLAADVQDELAVLNITLNMSEKQLADKKAENKQLIERFMKRVGQEVDAMNNANEPLFTKK</sequence>
<evidence type="ECO:0000256" key="3">
    <source>
        <dbReference type="SAM" id="MobiDB-lite"/>
    </source>
</evidence>
<name>A0AAJ0F7Z8_9PEZI</name>
<dbReference type="EMBL" id="MU839841">
    <property type="protein sequence ID" value="KAK1751634.1"/>
    <property type="molecule type" value="Genomic_DNA"/>
</dbReference>
<evidence type="ECO:0000313" key="6">
    <source>
        <dbReference type="Proteomes" id="UP001239445"/>
    </source>
</evidence>
<reference evidence="5" key="1">
    <citation type="submission" date="2023-06" db="EMBL/GenBank/DDBJ databases">
        <title>Genome-scale phylogeny and comparative genomics of the fungal order Sordariales.</title>
        <authorList>
            <consortium name="Lawrence Berkeley National Laboratory"/>
            <person name="Hensen N."/>
            <person name="Bonometti L."/>
            <person name="Westerberg I."/>
            <person name="Brannstrom I.O."/>
            <person name="Guillou S."/>
            <person name="Cros-Aarteil S."/>
            <person name="Calhoun S."/>
            <person name="Haridas S."/>
            <person name="Kuo A."/>
            <person name="Mondo S."/>
            <person name="Pangilinan J."/>
            <person name="Riley R."/>
            <person name="Labutti K."/>
            <person name="Andreopoulos B."/>
            <person name="Lipzen A."/>
            <person name="Chen C."/>
            <person name="Yanf M."/>
            <person name="Daum C."/>
            <person name="Ng V."/>
            <person name="Clum A."/>
            <person name="Steindorff A."/>
            <person name="Ohm R."/>
            <person name="Martin F."/>
            <person name="Silar P."/>
            <person name="Natvig D."/>
            <person name="Lalanne C."/>
            <person name="Gautier V."/>
            <person name="Ament-Velasquez S.L."/>
            <person name="Kruys A."/>
            <person name="Hutchinson M.I."/>
            <person name="Powell A.J."/>
            <person name="Barry K."/>
            <person name="Miller A.N."/>
            <person name="Grigoriev I.V."/>
            <person name="Debuchy R."/>
            <person name="Gladieux P."/>
            <person name="Thoren M.H."/>
            <person name="Johannesson H."/>
        </authorList>
    </citation>
    <scope>NUCLEOTIDE SEQUENCE</scope>
    <source>
        <strain evidence="5">PSN4</strain>
    </source>
</reference>
<dbReference type="Gene3D" id="1.20.5.170">
    <property type="match status" value="1"/>
</dbReference>
<protein>
    <submittedName>
        <fullName evidence="5">Autophagy protein 16</fullName>
    </submittedName>
</protein>
<evidence type="ECO:0000259" key="4">
    <source>
        <dbReference type="Pfam" id="PF08614"/>
    </source>
</evidence>
<comment type="caution">
    <text evidence="5">The sequence shown here is derived from an EMBL/GenBank/DDBJ whole genome shotgun (WGS) entry which is preliminary data.</text>
</comment>
<evidence type="ECO:0000256" key="2">
    <source>
        <dbReference type="SAM" id="Coils"/>
    </source>
</evidence>
<evidence type="ECO:0000313" key="5">
    <source>
        <dbReference type="EMBL" id="KAK1751634.1"/>
    </source>
</evidence>
<dbReference type="CDD" id="cd22887">
    <property type="entry name" value="Atg16_CCD"/>
    <property type="match status" value="1"/>
</dbReference>